<accession>A0A2U1MJ26</accession>
<dbReference type="Proteomes" id="UP000245207">
    <property type="component" value="Unassembled WGS sequence"/>
</dbReference>
<protein>
    <submittedName>
        <fullName evidence="1">Uncharacterized protein</fullName>
    </submittedName>
</protein>
<evidence type="ECO:0000313" key="2">
    <source>
        <dbReference type="Proteomes" id="UP000245207"/>
    </source>
</evidence>
<dbReference type="EMBL" id="PKPP01005144">
    <property type="protein sequence ID" value="PWA61270.1"/>
    <property type="molecule type" value="Genomic_DNA"/>
</dbReference>
<gene>
    <name evidence="1" type="ORF">CTI12_AA194470</name>
</gene>
<organism evidence="1 2">
    <name type="scientific">Artemisia annua</name>
    <name type="common">Sweet wormwood</name>
    <dbReference type="NCBI Taxonomy" id="35608"/>
    <lineage>
        <taxon>Eukaryota</taxon>
        <taxon>Viridiplantae</taxon>
        <taxon>Streptophyta</taxon>
        <taxon>Embryophyta</taxon>
        <taxon>Tracheophyta</taxon>
        <taxon>Spermatophyta</taxon>
        <taxon>Magnoliopsida</taxon>
        <taxon>eudicotyledons</taxon>
        <taxon>Gunneridae</taxon>
        <taxon>Pentapetalae</taxon>
        <taxon>asterids</taxon>
        <taxon>campanulids</taxon>
        <taxon>Asterales</taxon>
        <taxon>Asteraceae</taxon>
        <taxon>Asteroideae</taxon>
        <taxon>Anthemideae</taxon>
        <taxon>Artemisiinae</taxon>
        <taxon>Artemisia</taxon>
    </lineage>
</organism>
<keyword evidence="2" id="KW-1185">Reference proteome</keyword>
<evidence type="ECO:0000313" key="1">
    <source>
        <dbReference type="EMBL" id="PWA61270.1"/>
    </source>
</evidence>
<proteinExistence type="predicted"/>
<name>A0A2U1MJ26_ARTAN</name>
<dbReference type="PROSITE" id="PS51257">
    <property type="entry name" value="PROKAR_LIPOPROTEIN"/>
    <property type="match status" value="1"/>
</dbReference>
<reference evidence="1 2" key="1">
    <citation type="journal article" date="2018" name="Mol. Plant">
        <title>The genome of Artemisia annua provides insight into the evolution of Asteraceae family and artemisinin biosynthesis.</title>
        <authorList>
            <person name="Shen Q."/>
            <person name="Zhang L."/>
            <person name="Liao Z."/>
            <person name="Wang S."/>
            <person name="Yan T."/>
            <person name="Shi P."/>
            <person name="Liu M."/>
            <person name="Fu X."/>
            <person name="Pan Q."/>
            <person name="Wang Y."/>
            <person name="Lv Z."/>
            <person name="Lu X."/>
            <person name="Zhang F."/>
            <person name="Jiang W."/>
            <person name="Ma Y."/>
            <person name="Chen M."/>
            <person name="Hao X."/>
            <person name="Li L."/>
            <person name="Tang Y."/>
            <person name="Lv G."/>
            <person name="Zhou Y."/>
            <person name="Sun X."/>
            <person name="Brodelius P.E."/>
            <person name="Rose J.K.C."/>
            <person name="Tang K."/>
        </authorList>
    </citation>
    <scope>NUCLEOTIDE SEQUENCE [LARGE SCALE GENOMIC DNA]</scope>
    <source>
        <strain evidence="2">cv. Huhao1</strain>
        <tissue evidence="1">Leaf</tissue>
    </source>
</reference>
<sequence>MSPCSTRPHQSPVVGPVGPLVGLSSCNEPAVVGLGRTRAVWTETRWSWKTETGAVRLGAFIFRKSILGKESLLGLN</sequence>
<comment type="caution">
    <text evidence="1">The sequence shown here is derived from an EMBL/GenBank/DDBJ whole genome shotgun (WGS) entry which is preliminary data.</text>
</comment>
<dbReference type="AlphaFoldDB" id="A0A2U1MJ26"/>